<dbReference type="RefSeq" id="WP_190194229.1">
    <property type="nucleotide sequence ID" value="NZ_BMVU01000055.1"/>
</dbReference>
<dbReference type="AlphaFoldDB" id="A0A918NYM0"/>
<evidence type="ECO:0000313" key="2">
    <source>
        <dbReference type="EMBL" id="GGY05326.1"/>
    </source>
</evidence>
<comment type="caution">
    <text evidence="2">The sequence shown here is derived from an EMBL/GenBank/DDBJ whole genome shotgun (WGS) entry which is preliminary data.</text>
</comment>
<sequence length="119" mass="12755">MTSTFTWDDAGTADHDFVVDFVRFDPQTPAKGQSVTVTAVGALRVPITSGTVQTKVKFGVVHLVSAEEALPATEAGPYAPQATFTVDENWPAGKYRGILSFMDQDSTEIGRVDIAFSLS</sequence>
<feature type="domain" description="MD-2-related lipid-recognition" evidence="1">
    <location>
        <begin position="7"/>
        <end position="116"/>
    </location>
</feature>
<protein>
    <recommendedName>
        <fullName evidence="1">MD-2-related lipid-recognition domain-containing protein</fullName>
    </recommendedName>
</protein>
<dbReference type="EMBL" id="BMVU01000055">
    <property type="protein sequence ID" value="GGY05326.1"/>
    <property type="molecule type" value="Genomic_DNA"/>
</dbReference>
<accession>A0A918NYM0</accession>
<dbReference type="SMART" id="SM00737">
    <property type="entry name" value="ML"/>
    <property type="match status" value="1"/>
</dbReference>
<organism evidence="2 3">
    <name type="scientific">Streptomyces minutiscleroticus</name>
    <dbReference type="NCBI Taxonomy" id="68238"/>
    <lineage>
        <taxon>Bacteria</taxon>
        <taxon>Bacillati</taxon>
        <taxon>Actinomycetota</taxon>
        <taxon>Actinomycetes</taxon>
        <taxon>Kitasatosporales</taxon>
        <taxon>Streptomycetaceae</taxon>
        <taxon>Streptomyces</taxon>
    </lineage>
</organism>
<name>A0A918NYM0_9ACTN</name>
<dbReference type="Proteomes" id="UP000619244">
    <property type="component" value="Unassembled WGS sequence"/>
</dbReference>
<reference evidence="2" key="1">
    <citation type="journal article" date="2014" name="Int. J. Syst. Evol. Microbiol.">
        <title>Complete genome sequence of Corynebacterium casei LMG S-19264T (=DSM 44701T), isolated from a smear-ripened cheese.</title>
        <authorList>
            <consortium name="US DOE Joint Genome Institute (JGI-PGF)"/>
            <person name="Walter F."/>
            <person name="Albersmeier A."/>
            <person name="Kalinowski J."/>
            <person name="Ruckert C."/>
        </authorList>
    </citation>
    <scope>NUCLEOTIDE SEQUENCE</scope>
    <source>
        <strain evidence="2">JCM 4790</strain>
    </source>
</reference>
<proteinExistence type="predicted"/>
<reference evidence="2" key="2">
    <citation type="submission" date="2020-09" db="EMBL/GenBank/DDBJ databases">
        <authorList>
            <person name="Sun Q."/>
            <person name="Ohkuma M."/>
        </authorList>
    </citation>
    <scope>NUCLEOTIDE SEQUENCE</scope>
    <source>
        <strain evidence="2">JCM 4790</strain>
    </source>
</reference>
<keyword evidence="3" id="KW-1185">Reference proteome</keyword>
<dbReference type="InterPro" id="IPR003172">
    <property type="entry name" value="ML_dom"/>
</dbReference>
<evidence type="ECO:0000313" key="3">
    <source>
        <dbReference type="Proteomes" id="UP000619244"/>
    </source>
</evidence>
<gene>
    <name evidence="2" type="ORF">GCM10010358_68420</name>
</gene>
<evidence type="ECO:0000259" key="1">
    <source>
        <dbReference type="SMART" id="SM00737"/>
    </source>
</evidence>